<gene>
    <name evidence="4" type="ORF">HYN43_020920</name>
</gene>
<dbReference type="PANTHER" id="PTHR39198">
    <property type="entry name" value="HYPOTHETICAL MEMBRANE PROTEIN, CONSERVED"/>
    <property type="match status" value="1"/>
</dbReference>
<keyword evidence="1" id="KW-1133">Transmembrane helix</keyword>
<dbReference type="Proteomes" id="UP000270046">
    <property type="component" value="Chromosome"/>
</dbReference>
<dbReference type="EMBL" id="CP032869">
    <property type="protein sequence ID" value="AYL97602.1"/>
    <property type="molecule type" value="Genomic_DNA"/>
</dbReference>
<organism evidence="4 5">
    <name type="scientific">Mucilaginibacter celer</name>
    <dbReference type="NCBI Taxonomy" id="2305508"/>
    <lineage>
        <taxon>Bacteria</taxon>
        <taxon>Pseudomonadati</taxon>
        <taxon>Bacteroidota</taxon>
        <taxon>Sphingobacteriia</taxon>
        <taxon>Sphingobacteriales</taxon>
        <taxon>Sphingobacteriaceae</taxon>
        <taxon>Mucilaginibacter</taxon>
    </lineage>
</organism>
<keyword evidence="1" id="KW-0472">Membrane</keyword>
<dbReference type="Gene3D" id="2.60.40.10">
    <property type="entry name" value="Immunoglobulins"/>
    <property type="match status" value="1"/>
</dbReference>
<dbReference type="KEGG" id="muh:HYN43_020920"/>
<dbReference type="InterPro" id="IPR013783">
    <property type="entry name" value="Ig-like_fold"/>
</dbReference>
<dbReference type="InterPro" id="IPR018905">
    <property type="entry name" value="A-galactase_NEW3"/>
</dbReference>
<dbReference type="OrthoDB" id="8631677at2"/>
<evidence type="ECO:0000313" key="5">
    <source>
        <dbReference type="Proteomes" id="UP000270046"/>
    </source>
</evidence>
<sequence>MLIKLSTTPSGVLRQTTLFLVLILISSMSHAQQSTAQSISGSGFSAKLVNIEAATNETFRYSTTLRNGSSTAHVYDLQTVLPPGWIIAFKAESSQVTSISVDAGKSQDISVEINASPEARPGKYKIPIDAISGKDTIALTLEAVVKGTYGLTLTTPTGRLSEDVTSGNQKQLQLVVKNSGTLPLSNISFSNQLPTGWEASFEPANITALEPTKSQNITLTLKVPDKTLAGDYAATITASNINTNSQAAFRFAVKTSLLAGWLGITVILVAIGIVYYLIRKYGRR</sequence>
<evidence type="ECO:0000256" key="2">
    <source>
        <dbReference type="SAM" id="SignalP"/>
    </source>
</evidence>
<dbReference type="RefSeq" id="WP_119411167.1">
    <property type="nucleotide sequence ID" value="NZ_CP032869.1"/>
</dbReference>
<protein>
    <recommendedName>
        <fullName evidence="3">Alpha-galactosidase NEW3 domain-containing protein</fullName>
    </recommendedName>
</protein>
<evidence type="ECO:0000259" key="3">
    <source>
        <dbReference type="Pfam" id="PF10633"/>
    </source>
</evidence>
<reference evidence="4 5" key="1">
    <citation type="submission" date="2018-10" db="EMBL/GenBank/DDBJ databases">
        <title>Genome sequencing of Mucilaginibacter sp. HYN0043.</title>
        <authorList>
            <person name="Kim M."/>
            <person name="Yi H."/>
        </authorList>
    </citation>
    <scope>NUCLEOTIDE SEQUENCE [LARGE SCALE GENOMIC DNA]</scope>
    <source>
        <strain evidence="4 5">HYN0043</strain>
    </source>
</reference>
<accession>A0A494W2T9</accession>
<keyword evidence="5" id="KW-1185">Reference proteome</keyword>
<evidence type="ECO:0000256" key="1">
    <source>
        <dbReference type="SAM" id="Phobius"/>
    </source>
</evidence>
<keyword evidence="1" id="KW-0812">Transmembrane</keyword>
<feature type="signal peptide" evidence="2">
    <location>
        <begin position="1"/>
        <end position="31"/>
    </location>
</feature>
<dbReference type="AlphaFoldDB" id="A0A494W2T9"/>
<feature type="transmembrane region" description="Helical" evidence="1">
    <location>
        <begin position="258"/>
        <end position="278"/>
    </location>
</feature>
<name>A0A494W2T9_9SPHI</name>
<dbReference type="Pfam" id="PF10633">
    <property type="entry name" value="NPCBM_assoc"/>
    <property type="match status" value="1"/>
</dbReference>
<feature type="domain" description="Alpha-galactosidase NEW3" evidence="3">
    <location>
        <begin position="165"/>
        <end position="239"/>
    </location>
</feature>
<feature type="chain" id="PRO_5019857221" description="Alpha-galactosidase NEW3 domain-containing protein" evidence="2">
    <location>
        <begin position="32"/>
        <end position="284"/>
    </location>
</feature>
<keyword evidence="2" id="KW-0732">Signal</keyword>
<dbReference type="PANTHER" id="PTHR39198:SF1">
    <property type="entry name" value="ALPHA-GALACTOSIDASE NEW3 DOMAIN-CONTAINING PROTEIN"/>
    <property type="match status" value="1"/>
</dbReference>
<proteinExistence type="predicted"/>
<evidence type="ECO:0000313" key="4">
    <source>
        <dbReference type="EMBL" id="AYL97602.1"/>
    </source>
</evidence>